<dbReference type="GO" id="GO:0031177">
    <property type="term" value="F:phosphopantetheine binding"/>
    <property type="evidence" value="ECO:0007669"/>
    <property type="project" value="InterPro"/>
</dbReference>
<dbReference type="GO" id="GO:0003824">
    <property type="term" value="F:catalytic activity"/>
    <property type="evidence" value="ECO:0007669"/>
    <property type="project" value="InterPro"/>
</dbReference>
<evidence type="ECO:0000256" key="2">
    <source>
        <dbReference type="ARBA" id="ARBA00022450"/>
    </source>
</evidence>
<dbReference type="Gene3D" id="3.30.559.30">
    <property type="entry name" value="Nonribosomal peptide synthetase, condensation domain"/>
    <property type="match status" value="1"/>
</dbReference>
<evidence type="ECO:0000259" key="4">
    <source>
        <dbReference type="PROSITE" id="PS50075"/>
    </source>
</evidence>
<keyword evidence="6" id="KW-1185">Reference proteome</keyword>
<name>A0A7X3D202_9FLAO</name>
<evidence type="ECO:0000313" key="5">
    <source>
        <dbReference type="EMBL" id="MUH36571.1"/>
    </source>
</evidence>
<proteinExistence type="predicted"/>
<evidence type="ECO:0000256" key="1">
    <source>
        <dbReference type="ARBA" id="ARBA00001957"/>
    </source>
</evidence>
<dbReference type="InterPro" id="IPR020806">
    <property type="entry name" value="PKS_PP-bd"/>
</dbReference>
<dbReference type="InterPro" id="IPR029058">
    <property type="entry name" value="AB_hydrolase_fold"/>
</dbReference>
<dbReference type="Pfam" id="PF13193">
    <property type="entry name" value="AMP-binding_C"/>
    <property type="match status" value="1"/>
</dbReference>
<dbReference type="PANTHER" id="PTHR45527">
    <property type="entry name" value="NONRIBOSOMAL PEPTIDE SYNTHETASE"/>
    <property type="match status" value="1"/>
</dbReference>
<dbReference type="Gene3D" id="3.30.559.10">
    <property type="entry name" value="Chloramphenicol acetyltransferase-like domain"/>
    <property type="match status" value="1"/>
</dbReference>
<dbReference type="InterPro" id="IPR036736">
    <property type="entry name" value="ACP-like_sf"/>
</dbReference>
<evidence type="ECO:0000313" key="6">
    <source>
        <dbReference type="Proteomes" id="UP000540519"/>
    </source>
</evidence>
<keyword evidence="3" id="KW-0597">Phosphoprotein</keyword>
<accession>A0A7X3D202</accession>
<dbReference type="InterPro" id="IPR001031">
    <property type="entry name" value="Thioesterase"/>
</dbReference>
<dbReference type="InterPro" id="IPR006162">
    <property type="entry name" value="Ppantetheine_attach_site"/>
</dbReference>
<dbReference type="Gene3D" id="2.30.38.10">
    <property type="entry name" value="Luciferase, Domain 3"/>
    <property type="match status" value="1"/>
</dbReference>
<dbReference type="PROSITE" id="PS00455">
    <property type="entry name" value="AMP_BINDING"/>
    <property type="match status" value="1"/>
</dbReference>
<protein>
    <submittedName>
        <fullName evidence="5">Amino acid adenylation domain-containing protein</fullName>
    </submittedName>
</protein>
<dbReference type="CDD" id="cd19531">
    <property type="entry name" value="LCL_NRPS-like"/>
    <property type="match status" value="1"/>
</dbReference>
<sequence>MERSNKNNSLLNRWKNREEKGAALLQIPKAPIATTIPLSSGQQRIWFLQQLYRDNPFYNYSEALTFQGDLKVEFLKDSLNHIFLLNEVLRSYYPTVDDSPITRIYEGVPKLSEYDFSHLTESEARNEAEAVMRQQSSQVFDLSVPDLVRVSLIQLTANRTLLFFTMHHIIIDEWSIDVLKQQLADTYLKLLSGQSLDIPQGTLQFSDYAYWERNIPIDEKQLDYWKKSLSGDLPILNLQTDRTRPARPSFKGRQQALPLDKELSLDILNTSKQLGATPFVFLLTVYYILLYRYSDQSDILVGTPIANRSSKSLEKVLGFFINTVVLRSAIEGSSRFSELVEAVKTNTLSAFSNKEVPFDILVKELKVERSLSVSPFFQVMFLYHSATVTPSFGPDLKLIDETEFDTEVSKFDLTLSISESKGALSLAFEYDTDLFESATISRFLSHYKMLLKGVIANPNEPIGQLPMVTPEEKKVLFPQVVEGRNHFKTFQAIHDIISNVSHQIKNHNALTFNDVCLSYGELDRRAGIIAQTILQKTNKRNEILMLCMDRSVEMIVSLLAVLKAGCAYLPMDPNYPMERLNFILADADCNIVVTHSSLANVFDGTNKNVILVDTIDVDVELDVVLPEVKEDDLAYIIYTSGSTGKPKGVPITHKNIINSTAGRLDFYPENPSAFLLMSSISFDSSKAGIFWTLCTGGNLILTENRIEQDLTRIEDLVEKHKVSHTLMLPSLYQVLLEHGNLEKLESLDTVIVAGEACTRSLGEIHYKKLPSVHLYNEYGPTEATVWCLAHKVEKSNSLEDVPIGRPVANAEVYLLNEAKRMVPYGAVGEIYIGGPGVSKGYLNRADLTEKVFVKNPLEVGSATIYRTGDLGRYRNNGTIEFLGRVDHQVKVRGFRIELDEVEKIISEYDKVTAAVAMVEDNKRLVAYITTNGVVEENGLKRALKAKLPEYMVPSRIIEAAEFPLLPNGKVDKVSLSRIQPSVNHSAIKEIEHPSTELETKIATIWKEVLHLPSIGLHENFFDIGGDSILSIQVISKAKAEKLEVSPNQLFEHQTIAQLTRYLETEYQKKAKAFDTSDFKHLVAIRSGGTKPPLFCLHSGGTHFFYYNQFANHLNSDRPVYALQASGHKDELILHKSVHQMAIDFIKEIKKVQPHGPYHFMAYCYNTAIGMEVTRLLNEMSDSANLIIADTMADYLSLFASSRTKVRTTAFVERFKKSPVQTIRRFIKAKLVYPFREKYKTLTSSGSQRLVRKLHDNHIKLYRDYKWRPISNAIQLLLTDKKEENFNEKVVASWEKMTNQQVIAVSVEGHHDKLFEDALTAKKTAASIDACMKKFETSRKTG</sequence>
<dbReference type="InterPro" id="IPR000873">
    <property type="entry name" value="AMP-dep_synth/lig_dom"/>
</dbReference>
<dbReference type="InterPro" id="IPR025110">
    <property type="entry name" value="AMP-bd_C"/>
</dbReference>
<dbReference type="SMART" id="SM00823">
    <property type="entry name" value="PKS_PP"/>
    <property type="match status" value="1"/>
</dbReference>
<dbReference type="Gene3D" id="1.10.1200.10">
    <property type="entry name" value="ACP-like"/>
    <property type="match status" value="1"/>
</dbReference>
<dbReference type="PROSITE" id="PS00012">
    <property type="entry name" value="PHOSPHOPANTETHEINE"/>
    <property type="match status" value="1"/>
</dbReference>
<evidence type="ECO:0000256" key="3">
    <source>
        <dbReference type="ARBA" id="ARBA00022553"/>
    </source>
</evidence>
<dbReference type="GO" id="GO:0005737">
    <property type="term" value="C:cytoplasm"/>
    <property type="evidence" value="ECO:0007669"/>
    <property type="project" value="TreeGrafter"/>
</dbReference>
<dbReference type="GO" id="GO:0043041">
    <property type="term" value="P:amino acid activation for nonribosomal peptide biosynthetic process"/>
    <property type="evidence" value="ECO:0007669"/>
    <property type="project" value="TreeGrafter"/>
</dbReference>
<dbReference type="Pfam" id="PF00501">
    <property type="entry name" value="AMP-binding"/>
    <property type="match status" value="1"/>
</dbReference>
<dbReference type="RefSeq" id="WP_155600102.1">
    <property type="nucleotide sequence ID" value="NZ_RCNR01000021.1"/>
</dbReference>
<gene>
    <name evidence="5" type="ORF">D9O36_12025</name>
</gene>
<dbReference type="SUPFAM" id="SSF53474">
    <property type="entry name" value="alpha/beta-Hydrolases"/>
    <property type="match status" value="1"/>
</dbReference>
<keyword evidence="2" id="KW-0596">Phosphopantetheine</keyword>
<dbReference type="Gene3D" id="3.30.300.30">
    <property type="match status" value="1"/>
</dbReference>
<dbReference type="Proteomes" id="UP000540519">
    <property type="component" value="Unassembled WGS sequence"/>
</dbReference>
<dbReference type="InterPro" id="IPR045851">
    <property type="entry name" value="AMP-bd_C_sf"/>
</dbReference>
<comment type="cofactor">
    <cofactor evidence="1">
        <name>pantetheine 4'-phosphate</name>
        <dbReference type="ChEBI" id="CHEBI:47942"/>
    </cofactor>
</comment>
<dbReference type="InterPro" id="IPR020845">
    <property type="entry name" value="AMP-binding_CS"/>
</dbReference>
<dbReference type="SUPFAM" id="SSF47336">
    <property type="entry name" value="ACP-like"/>
    <property type="match status" value="1"/>
</dbReference>
<dbReference type="PANTHER" id="PTHR45527:SF1">
    <property type="entry name" value="FATTY ACID SYNTHASE"/>
    <property type="match status" value="1"/>
</dbReference>
<dbReference type="PRINTS" id="PR00154">
    <property type="entry name" value="AMPBINDING"/>
</dbReference>
<dbReference type="Pfam" id="PF00975">
    <property type="entry name" value="Thioesterase"/>
    <property type="match status" value="1"/>
</dbReference>
<organism evidence="5 6">
    <name type="scientific">Zobellia amurskyensis</name>
    <dbReference type="NCBI Taxonomy" id="248905"/>
    <lineage>
        <taxon>Bacteria</taxon>
        <taxon>Pseudomonadati</taxon>
        <taxon>Bacteroidota</taxon>
        <taxon>Flavobacteriia</taxon>
        <taxon>Flavobacteriales</taxon>
        <taxon>Flavobacteriaceae</taxon>
        <taxon>Zobellia</taxon>
    </lineage>
</organism>
<dbReference type="InterPro" id="IPR020459">
    <property type="entry name" value="AMP-binding"/>
</dbReference>
<dbReference type="Gene3D" id="3.40.50.1820">
    <property type="entry name" value="alpha/beta hydrolase"/>
    <property type="match status" value="1"/>
</dbReference>
<dbReference type="InterPro" id="IPR001242">
    <property type="entry name" value="Condensation_dom"/>
</dbReference>
<dbReference type="NCBIfam" id="TIGR01733">
    <property type="entry name" value="AA-adenyl-dom"/>
    <property type="match status" value="1"/>
</dbReference>
<dbReference type="Pfam" id="PF00668">
    <property type="entry name" value="Condensation"/>
    <property type="match status" value="1"/>
</dbReference>
<dbReference type="SUPFAM" id="SSF56801">
    <property type="entry name" value="Acetyl-CoA synthetase-like"/>
    <property type="match status" value="1"/>
</dbReference>
<dbReference type="FunFam" id="3.40.50.980:FF:000001">
    <property type="entry name" value="Non-ribosomal peptide synthetase"/>
    <property type="match status" value="1"/>
</dbReference>
<dbReference type="GO" id="GO:0044550">
    <property type="term" value="P:secondary metabolite biosynthetic process"/>
    <property type="evidence" value="ECO:0007669"/>
    <property type="project" value="TreeGrafter"/>
</dbReference>
<dbReference type="InterPro" id="IPR023213">
    <property type="entry name" value="CAT-like_dom_sf"/>
</dbReference>
<reference evidence="5 6" key="1">
    <citation type="journal article" date="2019" name="Mar. Drugs">
        <title>Comparative Genomics and CAZyme Genome Repertoires of Marine Zobellia amurskyensis KMM 3526(T) and Zobellia laminariae KMM 3676(T).</title>
        <authorList>
            <person name="Chernysheva N."/>
            <person name="Bystritskaya E."/>
            <person name="Stenkova A."/>
            <person name="Golovkin I."/>
            <person name="Nedashkovskaya O."/>
            <person name="Isaeva M."/>
        </authorList>
    </citation>
    <scope>NUCLEOTIDE SEQUENCE [LARGE SCALE GENOMIC DNA]</scope>
    <source>
        <strain evidence="5 6">KMM 3526</strain>
    </source>
</reference>
<dbReference type="FunFam" id="1.10.1200.10:FF:000005">
    <property type="entry name" value="Nonribosomal peptide synthetase 1"/>
    <property type="match status" value="1"/>
</dbReference>
<dbReference type="SUPFAM" id="SSF52777">
    <property type="entry name" value="CoA-dependent acyltransferases"/>
    <property type="match status" value="2"/>
</dbReference>
<dbReference type="InterPro" id="IPR010071">
    <property type="entry name" value="AA_adenyl_dom"/>
</dbReference>
<dbReference type="PROSITE" id="PS50075">
    <property type="entry name" value="CARRIER"/>
    <property type="match status" value="1"/>
</dbReference>
<dbReference type="EMBL" id="RCNR01000021">
    <property type="protein sequence ID" value="MUH36571.1"/>
    <property type="molecule type" value="Genomic_DNA"/>
</dbReference>
<dbReference type="InterPro" id="IPR009081">
    <property type="entry name" value="PP-bd_ACP"/>
</dbReference>
<comment type="caution">
    <text evidence="5">The sequence shown here is derived from an EMBL/GenBank/DDBJ whole genome shotgun (WGS) entry which is preliminary data.</text>
</comment>
<dbReference type="OrthoDB" id="9778690at2"/>
<dbReference type="Pfam" id="PF00550">
    <property type="entry name" value="PP-binding"/>
    <property type="match status" value="1"/>
</dbReference>
<dbReference type="CDD" id="cd05930">
    <property type="entry name" value="A_NRPS"/>
    <property type="match status" value="1"/>
</dbReference>
<feature type="domain" description="Carrier" evidence="4">
    <location>
        <begin position="992"/>
        <end position="1066"/>
    </location>
</feature>
<dbReference type="Gene3D" id="3.40.50.980">
    <property type="match status" value="2"/>
</dbReference>